<dbReference type="GO" id="GO:0006814">
    <property type="term" value="P:sodium ion transport"/>
    <property type="evidence" value="ECO:0007669"/>
    <property type="project" value="UniProtKB-KW"/>
</dbReference>
<protein>
    <submittedName>
        <fullName evidence="13">Kef-type K+ transport system, membrane component KefB</fullName>
    </submittedName>
</protein>
<keyword evidence="8" id="KW-0406">Ion transport</keyword>
<evidence type="ECO:0000313" key="13">
    <source>
        <dbReference type="EMBL" id="SFF67247.1"/>
    </source>
</evidence>
<reference evidence="13 14" key="1">
    <citation type="submission" date="2016-10" db="EMBL/GenBank/DDBJ databases">
        <authorList>
            <person name="de Groot N.N."/>
        </authorList>
    </citation>
    <scope>NUCLEOTIDE SEQUENCE [LARGE SCALE GENOMIC DNA]</scope>
    <source>
        <strain evidence="13 14">DSM 44945</strain>
    </source>
</reference>
<comment type="similarity">
    <text evidence="2">Belongs to the monovalent cation:proton antiporter 2 (CPA2) transporter (TC 2.A.37) family.</text>
</comment>
<name>A0A1I2KPV3_9BACL</name>
<dbReference type="GO" id="GO:1902600">
    <property type="term" value="P:proton transmembrane transport"/>
    <property type="evidence" value="ECO:0007669"/>
    <property type="project" value="InterPro"/>
</dbReference>
<dbReference type="AlphaFoldDB" id="A0A1I2KPV3"/>
<dbReference type="InterPro" id="IPR006153">
    <property type="entry name" value="Cation/H_exchanger_TM"/>
</dbReference>
<feature type="transmembrane region" description="Helical" evidence="11">
    <location>
        <begin position="97"/>
        <end position="121"/>
    </location>
</feature>
<accession>A0A1I2KPV3</accession>
<dbReference type="Gene3D" id="1.20.1530.20">
    <property type="match status" value="1"/>
</dbReference>
<evidence type="ECO:0000256" key="11">
    <source>
        <dbReference type="SAM" id="Phobius"/>
    </source>
</evidence>
<feature type="transmembrane region" description="Helical" evidence="11">
    <location>
        <begin position="127"/>
        <end position="147"/>
    </location>
</feature>
<keyword evidence="5 11" id="KW-0812">Transmembrane</keyword>
<feature type="transmembrane region" description="Helical" evidence="11">
    <location>
        <begin position="190"/>
        <end position="212"/>
    </location>
</feature>
<feature type="domain" description="Cation/H+ exchanger transmembrane" evidence="12">
    <location>
        <begin position="27"/>
        <end position="392"/>
    </location>
</feature>
<dbReference type="GO" id="GO:0015297">
    <property type="term" value="F:antiporter activity"/>
    <property type="evidence" value="ECO:0007669"/>
    <property type="project" value="UniProtKB-KW"/>
</dbReference>
<feature type="transmembrane region" description="Helical" evidence="11">
    <location>
        <begin position="342"/>
        <end position="361"/>
    </location>
</feature>
<dbReference type="GO" id="GO:0016020">
    <property type="term" value="C:membrane"/>
    <property type="evidence" value="ECO:0007669"/>
    <property type="project" value="UniProtKB-SubCell"/>
</dbReference>
<dbReference type="Proteomes" id="UP000198661">
    <property type="component" value="Unassembled WGS sequence"/>
</dbReference>
<keyword evidence="3" id="KW-0813">Transport</keyword>
<feature type="transmembrane region" description="Helical" evidence="11">
    <location>
        <begin position="283"/>
        <end position="302"/>
    </location>
</feature>
<sequence>MNLIEQLINTEELSQFHFLLEIALILVAVKIAGHLSKRFGQPAVFGELLVGVILGPSLLGWVQQSDMLRELAEIGVILLMFLAGLETDVNEFKRTAYGSSLTAVGGVILPLIAGFGVGLLFGYNYSTAIFIGTVLVATSVSISVQTLRELGRLQSKEGVTILGAAVLDDILGIITLSVVIGFVASDDSGGSVAGILLLLVKIILFFIITLLAGRTVLPRLFRAVSGMLTTEVVLTFGIITALAFAYFAEMFGMAGIVGSYFAGLMLSLSSFREELFEKVETVSFSFFVPIFFVSIGVTAQVKNFTFEMLFLIVVLTLVAVLTKLIGGGLGAKLAGFNWRSSAIIGSGMIARGEVGLIVATIGLQKGLIDQSLFTAAVVIVLVTTLVTPPALKAFIGRRTEPSRNP</sequence>
<dbReference type="InterPro" id="IPR038770">
    <property type="entry name" value="Na+/solute_symporter_sf"/>
</dbReference>
<feature type="transmembrane region" description="Helical" evidence="11">
    <location>
        <begin position="253"/>
        <end position="271"/>
    </location>
</feature>
<evidence type="ECO:0000256" key="4">
    <source>
        <dbReference type="ARBA" id="ARBA00022449"/>
    </source>
</evidence>
<evidence type="ECO:0000256" key="7">
    <source>
        <dbReference type="ARBA" id="ARBA00023053"/>
    </source>
</evidence>
<keyword evidence="9 11" id="KW-0472">Membrane</keyword>
<keyword evidence="10" id="KW-0739">Sodium transport</keyword>
<keyword evidence="7" id="KW-0915">Sodium</keyword>
<evidence type="ECO:0000256" key="10">
    <source>
        <dbReference type="ARBA" id="ARBA00023201"/>
    </source>
</evidence>
<feature type="transmembrane region" description="Helical" evidence="11">
    <location>
        <begin position="44"/>
        <end position="62"/>
    </location>
</feature>
<organism evidence="13 14">
    <name type="scientific">Planifilum fulgidum</name>
    <dbReference type="NCBI Taxonomy" id="201973"/>
    <lineage>
        <taxon>Bacteria</taxon>
        <taxon>Bacillati</taxon>
        <taxon>Bacillota</taxon>
        <taxon>Bacilli</taxon>
        <taxon>Bacillales</taxon>
        <taxon>Thermoactinomycetaceae</taxon>
        <taxon>Planifilum</taxon>
    </lineage>
</organism>
<keyword evidence="14" id="KW-1185">Reference proteome</keyword>
<keyword evidence="6 11" id="KW-1133">Transmembrane helix</keyword>
<evidence type="ECO:0000256" key="6">
    <source>
        <dbReference type="ARBA" id="ARBA00022989"/>
    </source>
</evidence>
<evidence type="ECO:0000256" key="1">
    <source>
        <dbReference type="ARBA" id="ARBA00004141"/>
    </source>
</evidence>
<dbReference type="PANTHER" id="PTHR43562">
    <property type="entry name" value="NAPA-TYPE SODIUM/HYDROGEN ANTIPORTER"/>
    <property type="match status" value="1"/>
</dbReference>
<dbReference type="STRING" id="201973.SAMN04488025_102101"/>
<keyword evidence="4" id="KW-0050">Antiport</keyword>
<evidence type="ECO:0000259" key="12">
    <source>
        <dbReference type="Pfam" id="PF00999"/>
    </source>
</evidence>
<dbReference type="OrthoDB" id="9793589at2"/>
<feature type="transmembrane region" description="Helical" evidence="11">
    <location>
        <begin position="15"/>
        <end position="32"/>
    </location>
</feature>
<evidence type="ECO:0000256" key="5">
    <source>
        <dbReference type="ARBA" id="ARBA00022692"/>
    </source>
</evidence>
<evidence type="ECO:0000256" key="8">
    <source>
        <dbReference type="ARBA" id="ARBA00023065"/>
    </source>
</evidence>
<comment type="subcellular location">
    <subcellularLocation>
        <location evidence="1">Membrane</location>
        <topology evidence="1">Multi-pass membrane protein</topology>
    </subcellularLocation>
</comment>
<feature type="transmembrane region" description="Helical" evidence="11">
    <location>
        <begin position="308"/>
        <end position="330"/>
    </location>
</feature>
<gene>
    <name evidence="13" type="ORF">SAMN04488025_102101</name>
</gene>
<proteinExistence type="inferred from homology"/>
<evidence type="ECO:0000313" key="14">
    <source>
        <dbReference type="Proteomes" id="UP000198661"/>
    </source>
</evidence>
<evidence type="ECO:0000256" key="3">
    <source>
        <dbReference type="ARBA" id="ARBA00022448"/>
    </source>
</evidence>
<feature type="transmembrane region" description="Helical" evidence="11">
    <location>
        <begin position="224"/>
        <end position="247"/>
    </location>
</feature>
<dbReference type="Pfam" id="PF00999">
    <property type="entry name" value="Na_H_Exchanger"/>
    <property type="match status" value="1"/>
</dbReference>
<evidence type="ECO:0000256" key="2">
    <source>
        <dbReference type="ARBA" id="ARBA00005551"/>
    </source>
</evidence>
<feature type="transmembrane region" description="Helical" evidence="11">
    <location>
        <begin position="159"/>
        <end position="184"/>
    </location>
</feature>
<feature type="transmembrane region" description="Helical" evidence="11">
    <location>
        <begin position="373"/>
        <end position="395"/>
    </location>
</feature>
<dbReference type="PANTHER" id="PTHR43562:SF3">
    <property type="entry name" value="SODIUM ION_PROTON EXCHANGER (EUROFUNG)"/>
    <property type="match status" value="1"/>
</dbReference>
<evidence type="ECO:0000256" key="9">
    <source>
        <dbReference type="ARBA" id="ARBA00023136"/>
    </source>
</evidence>
<dbReference type="RefSeq" id="WP_092035543.1">
    <property type="nucleotide sequence ID" value="NZ_FOOK01000002.1"/>
</dbReference>
<dbReference type="EMBL" id="FOOK01000002">
    <property type="protein sequence ID" value="SFF67247.1"/>
    <property type="molecule type" value="Genomic_DNA"/>
</dbReference>